<evidence type="ECO:0000256" key="1">
    <source>
        <dbReference type="ARBA" id="ARBA00004651"/>
    </source>
</evidence>
<dbReference type="GO" id="GO:0006508">
    <property type="term" value="P:proteolysis"/>
    <property type="evidence" value="ECO:0007669"/>
    <property type="project" value="UniProtKB-KW"/>
</dbReference>
<feature type="transmembrane region" description="Helical" evidence="8">
    <location>
        <begin position="26"/>
        <end position="44"/>
    </location>
</feature>
<evidence type="ECO:0000256" key="4">
    <source>
        <dbReference type="ARBA" id="ARBA00022692"/>
    </source>
</evidence>
<keyword evidence="4 8" id="KW-0812">Transmembrane</keyword>
<evidence type="ECO:0000256" key="2">
    <source>
        <dbReference type="ARBA" id="ARBA00022475"/>
    </source>
</evidence>
<protein>
    <submittedName>
        <fullName evidence="9">Uncharacterized protein</fullName>
    </submittedName>
</protein>
<proteinExistence type="predicted"/>
<evidence type="ECO:0000313" key="9">
    <source>
        <dbReference type="EMBL" id="GAG20355.1"/>
    </source>
</evidence>
<comment type="subcellular location">
    <subcellularLocation>
        <location evidence="1">Cell membrane</location>
        <topology evidence="1">Multi-pass membrane protein</topology>
    </subcellularLocation>
</comment>
<dbReference type="GO" id="GO:0005886">
    <property type="term" value="C:plasma membrane"/>
    <property type="evidence" value="ECO:0007669"/>
    <property type="project" value="UniProtKB-SubCell"/>
</dbReference>
<keyword evidence="6 8" id="KW-1133">Transmembrane helix</keyword>
<reference evidence="9" key="1">
    <citation type="journal article" date="2014" name="Front. Microbiol.">
        <title>High frequency of phylogenetically diverse reductive dehalogenase-homologous genes in deep subseafloor sedimentary metagenomes.</title>
        <authorList>
            <person name="Kawai M."/>
            <person name="Futagami T."/>
            <person name="Toyoda A."/>
            <person name="Takaki Y."/>
            <person name="Nishi S."/>
            <person name="Hori S."/>
            <person name="Arai W."/>
            <person name="Tsubouchi T."/>
            <person name="Morono Y."/>
            <person name="Uchiyama I."/>
            <person name="Ito T."/>
            <person name="Fujiyama A."/>
            <person name="Inagaki F."/>
            <person name="Takami H."/>
        </authorList>
    </citation>
    <scope>NUCLEOTIDE SEQUENCE</scope>
    <source>
        <strain evidence="9">Expedition CK06-06</strain>
    </source>
</reference>
<evidence type="ECO:0000256" key="5">
    <source>
        <dbReference type="ARBA" id="ARBA00022801"/>
    </source>
</evidence>
<evidence type="ECO:0000256" key="3">
    <source>
        <dbReference type="ARBA" id="ARBA00022670"/>
    </source>
</evidence>
<keyword evidence="2" id="KW-1003">Cell membrane</keyword>
<sequence length="80" mass="8901">LNLIRNAGVVYMVGADITSFEMAHNIIAKAGSLIALIALLFLTFKIVPELYNEILCIFDLPKRNGPVENFFAEFLGKTKK</sequence>
<keyword evidence="3" id="KW-0645">Protease</keyword>
<keyword evidence="7 8" id="KW-0472">Membrane</keyword>
<comment type="caution">
    <text evidence="9">The sequence shown here is derived from an EMBL/GenBank/DDBJ whole genome shotgun (WGS) entry which is preliminary data.</text>
</comment>
<accession>X0VQ41</accession>
<dbReference type="NCBIfam" id="TIGR04178">
    <property type="entry name" value="exo_archaeo"/>
    <property type="match status" value="1"/>
</dbReference>
<feature type="non-terminal residue" evidence="9">
    <location>
        <position position="1"/>
    </location>
</feature>
<dbReference type="InterPro" id="IPR026392">
    <property type="entry name" value="Exo/Archaeosortase_dom"/>
</dbReference>
<name>X0VQ41_9ZZZZ</name>
<dbReference type="GO" id="GO:0008233">
    <property type="term" value="F:peptidase activity"/>
    <property type="evidence" value="ECO:0007669"/>
    <property type="project" value="UniProtKB-KW"/>
</dbReference>
<organism evidence="9">
    <name type="scientific">marine sediment metagenome</name>
    <dbReference type="NCBI Taxonomy" id="412755"/>
    <lineage>
        <taxon>unclassified sequences</taxon>
        <taxon>metagenomes</taxon>
        <taxon>ecological metagenomes</taxon>
    </lineage>
</organism>
<evidence type="ECO:0000256" key="8">
    <source>
        <dbReference type="SAM" id="Phobius"/>
    </source>
</evidence>
<keyword evidence="5" id="KW-0378">Hydrolase</keyword>
<evidence type="ECO:0000256" key="7">
    <source>
        <dbReference type="ARBA" id="ARBA00023136"/>
    </source>
</evidence>
<gene>
    <name evidence="9" type="ORF">S01H1_54831</name>
</gene>
<dbReference type="AlphaFoldDB" id="X0VQ41"/>
<dbReference type="EMBL" id="BARS01035597">
    <property type="protein sequence ID" value="GAG20355.1"/>
    <property type="molecule type" value="Genomic_DNA"/>
</dbReference>
<evidence type="ECO:0000256" key="6">
    <source>
        <dbReference type="ARBA" id="ARBA00022989"/>
    </source>
</evidence>